<keyword evidence="3" id="KW-1003">Cell membrane</keyword>
<protein>
    <submittedName>
        <fullName evidence="11">2,3-diketo-L-gulonate TRAP transporter small permease protein yiaM</fullName>
    </submittedName>
    <submittedName>
        <fullName evidence="12">TRAP transporter small permease subunit</fullName>
    </submittedName>
</protein>
<feature type="transmembrane region" description="Helical" evidence="9">
    <location>
        <begin position="86"/>
        <end position="108"/>
    </location>
</feature>
<gene>
    <name evidence="11" type="primary">yiaM</name>
    <name evidence="11" type="ORF">ERS852573_01969</name>
    <name evidence="12" type="ORF">GT565_04370</name>
</gene>
<dbReference type="GO" id="GO:0022857">
    <property type="term" value="F:transmembrane transporter activity"/>
    <property type="evidence" value="ECO:0007669"/>
    <property type="project" value="TreeGrafter"/>
</dbReference>
<feature type="transmembrane region" description="Helical" evidence="9">
    <location>
        <begin position="48"/>
        <end position="65"/>
    </location>
</feature>
<dbReference type="InterPro" id="IPR055348">
    <property type="entry name" value="DctQ"/>
</dbReference>
<dbReference type="Proteomes" id="UP000095597">
    <property type="component" value="Unassembled WGS sequence"/>
</dbReference>
<dbReference type="RefSeq" id="WP_055214586.1">
    <property type="nucleotide sequence ID" value="NZ_CAXVIO010000005.1"/>
</dbReference>
<evidence type="ECO:0000256" key="1">
    <source>
        <dbReference type="ARBA" id="ARBA00004429"/>
    </source>
</evidence>
<dbReference type="Pfam" id="PF04290">
    <property type="entry name" value="DctQ"/>
    <property type="match status" value="1"/>
</dbReference>
<evidence type="ECO:0000256" key="4">
    <source>
        <dbReference type="ARBA" id="ARBA00022519"/>
    </source>
</evidence>
<reference evidence="11 13" key="1">
    <citation type="submission" date="2015-09" db="EMBL/GenBank/DDBJ databases">
        <authorList>
            <consortium name="Pathogen Informatics"/>
        </authorList>
    </citation>
    <scope>NUCLEOTIDE SEQUENCE [LARGE SCALE GENOMIC DNA]</scope>
    <source>
        <strain evidence="11 13">2789STDY5834961</strain>
    </source>
</reference>
<dbReference type="PANTHER" id="PTHR35011:SF2">
    <property type="entry name" value="2,3-DIKETO-L-GULONATE TRAP TRANSPORTER SMALL PERMEASE PROTEIN YIAM"/>
    <property type="match status" value="1"/>
</dbReference>
<evidence type="ECO:0000256" key="2">
    <source>
        <dbReference type="ARBA" id="ARBA00022448"/>
    </source>
</evidence>
<organism evidence="11 13">
    <name type="scientific">Dorea longicatena</name>
    <dbReference type="NCBI Taxonomy" id="88431"/>
    <lineage>
        <taxon>Bacteria</taxon>
        <taxon>Bacillati</taxon>
        <taxon>Bacillota</taxon>
        <taxon>Clostridia</taxon>
        <taxon>Lachnospirales</taxon>
        <taxon>Lachnospiraceae</taxon>
        <taxon>Dorea</taxon>
    </lineage>
</organism>
<dbReference type="EMBL" id="WWSB01000003">
    <property type="protein sequence ID" value="MZK17360.1"/>
    <property type="molecule type" value="Genomic_DNA"/>
</dbReference>
<feature type="transmembrane region" description="Helical" evidence="9">
    <location>
        <begin position="12"/>
        <end position="36"/>
    </location>
</feature>
<keyword evidence="2" id="KW-0813">Transport</keyword>
<evidence type="ECO:0000256" key="3">
    <source>
        <dbReference type="ARBA" id="ARBA00022475"/>
    </source>
</evidence>
<evidence type="ECO:0000313" key="11">
    <source>
        <dbReference type="EMBL" id="CUN10910.1"/>
    </source>
</evidence>
<keyword evidence="4" id="KW-0997">Cell inner membrane</keyword>
<keyword evidence="5 9" id="KW-0812">Transmembrane</keyword>
<proteinExistence type="inferred from homology"/>
<keyword evidence="7 9" id="KW-0472">Membrane</keyword>
<evidence type="ECO:0000256" key="6">
    <source>
        <dbReference type="ARBA" id="ARBA00022989"/>
    </source>
</evidence>
<name>A0A173U8W8_9FIRM</name>
<comment type="subcellular location">
    <subcellularLocation>
        <location evidence="1">Cell inner membrane</location>
        <topology evidence="1">Multi-pass membrane protein</topology>
    </subcellularLocation>
</comment>
<comment type="similarity">
    <text evidence="8">Belongs to the TRAP transporter small permease family.</text>
</comment>
<evidence type="ECO:0000313" key="13">
    <source>
        <dbReference type="Proteomes" id="UP000095597"/>
    </source>
</evidence>
<dbReference type="InterPro" id="IPR007387">
    <property type="entry name" value="TRAP_DctQ"/>
</dbReference>
<dbReference type="GO" id="GO:0015740">
    <property type="term" value="P:C4-dicarboxylate transport"/>
    <property type="evidence" value="ECO:0007669"/>
    <property type="project" value="TreeGrafter"/>
</dbReference>
<feature type="transmembrane region" description="Helical" evidence="9">
    <location>
        <begin position="128"/>
        <end position="147"/>
    </location>
</feature>
<dbReference type="Proteomes" id="UP000446719">
    <property type="component" value="Unassembled WGS sequence"/>
</dbReference>
<evidence type="ECO:0000256" key="7">
    <source>
        <dbReference type="ARBA" id="ARBA00023136"/>
    </source>
</evidence>
<sequence length="165" mass="18808">MKKILKFLNDYLEETICIILMSVMTIIIFIQVIMRYVMHNSLSWSEELARYCFIWLIYIGVAYGCKLMKHIKIDAALKLFPEKVRPYITIVGELLVLAFAAYIVVTGVELTYKQWLFGKASPALGVPLQYINAAPVVGFGLVVIRQIQTIWYLAGKLPEKNGGEK</sequence>
<accession>A0A173U8W8</accession>
<evidence type="ECO:0000256" key="8">
    <source>
        <dbReference type="ARBA" id="ARBA00038436"/>
    </source>
</evidence>
<dbReference type="AlphaFoldDB" id="A0A173U8W8"/>
<feature type="domain" description="Tripartite ATP-independent periplasmic transporters DctQ component" evidence="10">
    <location>
        <begin position="24"/>
        <end position="153"/>
    </location>
</feature>
<evidence type="ECO:0000256" key="5">
    <source>
        <dbReference type="ARBA" id="ARBA00022692"/>
    </source>
</evidence>
<evidence type="ECO:0000256" key="9">
    <source>
        <dbReference type="SAM" id="Phobius"/>
    </source>
</evidence>
<dbReference type="OrthoDB" id="9814265at2"/>
<evidence type="ECO:0000313" key="12">
    <source>
        <dbReference type="EMBL" id="MZK17360.1"/>
    </source>
</evidence>
<reference evidence="12 14" key="2">
    <citation type="journal article" date="2019" name="Nat. Med.">
        <title>A library of human gut bacterial isolates paired with longitudinal multiomics data enables mechanistic microbiome research.</title>
        <authorList>
            <person name="Poyet M."/>
            <person name="Groussin M."/>
            <person name="Gibbons S.M."/>
            <person name="Avila-Pacheco J."/>
            <person name="Jiang X."/>
            <person name="Kearney S.M."/>
            <person name="Perrotta A.R."/>
            <person name="Berdy B."/>
            <person name="Zhao S."/>
            <person name="Lieberman T.D."/>
            <person name="Swanson P.K."/>
            <person name="Smith M."/>
            <person name="Roesemann S."/>
            <person name="Alexander J.E."/>
            <person name="Rich S.A."/>
            <person name="Livny J."/>
            <person name="Vlamakis H."/>
            <person name="Clish C."/>
            <person name="Bullock K."/>
            <person name="Deik A."/>
            <person name="Scott J."/>
            <person name="Pierce K.A."/>
            <person name="Xavier R.J."/>
            <person name="Alm E.J."/>
        </authorList>
    </citation>
    <scope>NUCLEOTIDE SEQUENCE [LARGE SCALE GENOMIC DNA]</scope>
    <source>
        <strain evidence="12 14">BIOML-A7</strain>
    </source>
</reference>
<evidence type="ECO:0000259" key="10">
    <source>
        <dbReference type="Pfam" id="PF04290"/>
    </source>
</evidence>
<keyword evidence="6 9" id="KW-1133">Transmembrane helix</keyword>
<dbReference type="EMBL" id="CYXO01000011">
    <property type="protein sequence ID" value="CUN10910.1"/>
    <property type="molecule type" value="Genomic_DNA"/>
</dbReference>
<dbReference type="GO" id="GO:0005886">
    <property type="term" value="C:plasma membrane"/>
    <property type="evidence" value="ECO:0007669"/>
    <property type="project" value="UniProtKB-SubCell"/>
</dbReference>
<dbReference type="PANTHER" id="PTHR35011">
    <property type="entry name" value="2,3-DIKETO-L-GULONATE TRAP TRANSPORTER SMALL PERMEASE PROTEIN YIAM"/>
    <property type="match status" value="1"/>
</dbReference>
<evidence type="ECO:0000313" key="14">
    <source>
        <dbReference type="Proteomes" id="UP000446719"/>
    </source>
</evidence>